<dbReference type="AlphaFoldDB" id="A0A0A9HR17"/>
<sequence>MACLLLYCNIVPNLISMLNRCAIWLILVNYECSWIQGSSSLAWKRF</sequence>
<accession>A0A0A9HR17</accession>
<reference evidence="1" key="1">
    <citation type="submission" date="2014-09" db="EMBL/GenBank/DDBJ databases">
        <authorList>
            <person name="Magalhaes I.L.F."/>
            <person name="Oliveira U."/>
            <person name="Santos F.R."/>
            <person name="Vidigal T.H.D.A."/>
            <person name="Brescovit A.D."/>
            <person name="Santos A.J."/>
        </authorList>
    </citation>
    <scope>NUCLEOTIDE SEQUENCE</scope>
    <source>
        <tissue evidence="1">Shoot tissue taken approximately 20 cm above the soil surface</tissue>
    </source>
</reference>
<organism evidence="1">
    <name type="scientific">Arundo donax</name>
    <name type="common">Giant reed</name>
    <name type="synonym">Donax arundinaceus</name>
    <dbReference type="NCBI Taxonomy" id="35708"/>
    <lineage>
        <taxon>Eukaryota</taxon>
        <taxon>Viridiplantae</taxon>
        <taxon>Streptophyta</taxon>
        <taxon>Embryophyta</taxon>
        <taxon>Tracheophyta</taxon>
        <taxon>Spermatophyta</taxon>
        <taxon>Magnoliopsida</taxon>
        <taxon>Liliopsida</taxon>
        <taxon>Poales</taxon>
        <taxon>Poaceae</taxon>
        <taxon>PACMAD clade</taxon>
        <taxon>Arundinoideae</taxon>
        <taxon>Arundineae</taxon>
        <taxon>Arundo</taxon>
    </lineage>
</organism>
<reference evidence="1" key="2">
    <citation type="journal article" date="2015" name="Data Brief">
        <title>Shoot transcriptome of the giant reed, Arundo donax.</title>
        <authorList>
            <person name="Barrero R.A."/>
            <person name="Guerrero F.D."/>
            <person name="Moolhuijzen P."/>
            <person name="Goolsby J.A."/>
            <person name="Tidwell J."/>
            <person name="Bellgard S.E."/>
            <person name="Bellgard M.I."/>
        </authorList>
    </citation>
    <scope>NUCLEOTIDE SEQUENCE</scope>
    <source>
        <tissue evidence="1">Shoot tissue taken approximately 20 cm above the soil surface</tissue>
    </source>
</reference>
<dbReference type="EMBL" id="GBRH01158764">
    <property type="protein sequence ID" value="JAE39132.1"/>
    <property type="molecule type" value="Transcribed_RNA"/>
</dbReference>
<name>A0A0A9HR17_ARUDO</name>
<protein>
    <submittedName>
        <fullName evidence="1">Uncharacterized protein</fullName>
    </submittedName>
</protein>
<proteinExistence type="predicted"/>
<evidence type="ECO:0000313" key="1">
    <source>
        <dbReference type="EMBL" id="JAE39132.1"/>
    </source>
</evidence>